<dbReference type="Pfam" id="PF01431">
    <property type="entry name" value="Peptidase_M13"/>
    <property type="match status" value="1"/>
</dbReference>
<dbReference type="EMBL" id="JBHUIM010000001">
    <property type="protein sequence ID" value="MFD2245878.1"/>
    <property type="molecule type" value="Genomic_DNA"/>
</dbReference>
<keyword evidence="4" id="KW-0479">Metal-binding</keyword>
<gene>
    <name evidence="10" type="ORF">ACFSKP_06400</name>
</gene>
<evidence type="ECO:0000256" key="1">
    <source>
        <dbReference type="ARBA" id="ARBA00001947"/>
    </source>
</evidence>
<sequence>MIDKKQLLGYPAVLVGLALTGCGASTTTTAPTAEITTTAPTTEKVEMKNMGRGLELANMDTTVDPCTDFYQYANGGWVKNNPIPASESRWGSFNELAERNNAVLRQLLAEAASSTNAAKGTPAQLVGDFYAAGMDSVAVNKAGISPIKSELDKVAAIKTADGLVKTIADFKTKGIGGFFTMYVGQDDKVSTQYMLQATQGGLGLPDRDYYLKEDERSKNIRAEYLKHLQNMFQLLGDNTTTAQKKAQTVMRLETRLAKASKTRVELRDPQANYNKMTVQAFASQNPNLKVKQLLSGVGAEASKELIVGQPAFFKELNAMMKTVPLADWKAYAQWHLARTTAPYLSQEFVEENFNFYGKVLSGAKEMQPRWKRVLRATDQGMGEALGQLYVQKTFSPEAKQKALEMVNNLQVAFKEHVNKLDWMSGDTKKRALEKLNAFAVKIGYPDKWKDYKGLEISRDSYAANVMRASEYEFQDNISKLGKPVDRTEWFMSPPTVNAYYNPTMNEIVFPAGILQPPFFDPEADDAVNYGGMGAVIGHELTHGFDDQGAQYDFEGNLKDWWTKEDLSKFTERATAVASQYDQYTVLDNLHVNGRLTLGENIADIGGLNIAFTALQKALQKNNPGKIAGFTPEQRFFLAWAQIWRVNMRDEAQNQQILTDPHSPGKFRTNGPVSNMPQFYEAFGCQPGDEMHRADNSRIKIW</sequence>
<dbReference type="PANTHER" id="PTHR11733:SF167">
    <property type="entry name" value="FI17812P1-RELATED"/>
    <property type="match status" value="1"/>
</dbReference>
<keyword evidence="6" id="KW-0862">Zinc</keyword>
<keyword evidence="5" id="KW-0378">Hydrolase</keyword>
<evidence type="ECO:0000256" key="7">
    <source>
        <dbReference type="ARBA" id="ARBA00023049"/>
    </source>
</evidence>
<evidence type="ECO:0000259" key="8">
    <source>
        <dbReference type="Pfam" id="PF01431"/>
    </source>
</evidence>
<dbReference type="PANTHER" id="PTHR11733">
    <property type="entry name" value="ZINC METALLOPROTEASE FAMILY M13 NEPRILYSIN-RELATED"/>
    <property type="match status" value="1"/>
</dbReference>
<dbReference type="Gene3D" id="1.10.1380.10">
    <property type="entry name" value="Neutral endopeptidase , domain2"/>
    <property type="match status" value="1"/>
</dbReference>
<evidence type="ECO:0000313" key="11">
    <source>
        <dbReference type="Proteomes" id="UP001597374"/>
    </source>
</evidence>
<dbReference type="CDD" id="cd08662">
    <property type="entry name" value="M13"/>
    <property type="match status" value="1"/>
</dbReference>
<protein>
    <submittedName>
        <fullName evidence="10">M13 family metallopeptidase</fullName>
    </submittedName>
</protein>
<feature type="domain" description="Peptidase M13 N-terminal" evidence="9">
    <location>
        <begin position="65"/>
        <end position="445"/>
    </location>
</feature>
<evidence type="ECO:0000259" key="9">
    <source>
        <dbReference type="Pfam" id="PF05649"/>
    </source>
</evidence>
<dbReference type="PRINTS" id="PR00786">
    <property type="entry name" value="NEPRILYSIN"/>
</dbReference>
<dbReference type="PROSITE" id="PS51885">
    <property type="entry name" value="NEPRILYSIN"/>
    <property type="match status" value="1"/>
</dbReference>
<dbReference type="InterPro" id="IPR008753">
    <property type="entry name" value="Peptidase_M13_N"/>
</dbReference>
<accession>A0ABW5CVS4</accession>
<proteinExistence type="inferred from homology"/>
<keyword evidence="7" id="KW-0482">Metalloprotease</keyword>
<feature type="domain" description="Peptidase M13 C-terminal" evidence="8">
    <location>
        <begin position="497"/>
        <end position="697"/>
    </location>
</feature>
<keyword evidence="11" id="KW-1185">Reference proteome</keyword>
<organism evidence="10 11">
    <name type="scientific">Pontibacter ruber</name>
    <dbReference type="NCBI Taxonomy" id="1343895"/>
    <lineage>
        <taxon>Bacteria</taxon>
        <taxon>Pseudomonadati</taxon>
        <taxon>Bacteroidota</taxon>
        <taxon>Cytophagia</taxon>
        <taxon>Cytophagales</taxon>
        <taxon>Hymenobacteraceae</taxon>
        <taxon>Pontibacter</taxon>
    </lineage>
</organism>
<dbReference type="InterPro" id="IPR000718">
    <property type="entry name" value="Peptidase_M13"/>
</dbReference>
<reference evidence="11" key="1">
    <citation type="journal article" date="2019" name="Int. J. Syst. Evol. Microbiol.">
        <title>The Global Catalogue of Microorganisms (GCM) 10K type strain sequencing project: providing services to taxonomists for standard genome sequencing and annotation.</title>
        <authorList>
            <consortium name="The Broad Institute Genomics Platform"/>
            <consortium name="The Broad Institute Genome Sequencing Center for Infectious Disease"/>
            <person name="Wu L."/>
            <person name="Ma J."/>
        </authorList>
    </citation>
    <scope>NUCLEOTIDE SEQUENCE [LARGE SCALE GENOMIC DNA]</scope>
    <source>
        <strain evidence="11">CGMCC 4.1782</strain>
    </source>
</reference>
<dbReference type="InterPro" id="IPR042089">
    <property type="entry name" value="Peptidase_M13_dom_2"/>
</dbReference>
<evidence type="ECO:0000256" key="6">
    <source>
        <dbReference type="ARBA" id="ARBA00022833"/>
    </source>
</evidence>
<dbReference type="Gene3D" id="3.40.390.10">
    <property type="entry name" value="Collagenase (Catalytic Domain)"/>
    <property type="match status" value="1"/>
</dbReference>
<keyword evidence="3" id="KW-0645">Protease</keyword>
<dbReference type="Pfam" id="PF05649">
    <property type="entry name" value="Peptidase_M13_N"/>
    <property type="match status" value="1"/>
</dbReference>
<comment type="similarity">
    <text evidence="2">Belongs to the peptidase M13 family.</text>
</comment>
<dbReference type="SUPFAM" id="SSF55486">
    <property type="entry name" value="Metalloproteases ('zincins'), catalytic domain"/>
    <property type="match status" value="1"/>
</dbReference>
<evidence type="ECO:0000256" key="2">
    <source>
        <dbReference type="ARBA" id="ARBA00007357"/>
    </source>
</evidence>
<evidence type="ECO:0000256" key="4">
    <source>
        <dbReference type="ARBA" id="ARBA00022723"/>
    </source>
</evidence>
<dbReference type="InterPro" id="IPR024079">
    <property type="entry name" value="MetalloPept_cat_dom_sf"/>
</dbReference>
<dbReference type="PROSITE" id="PS51257">
    <property type="entry name" value="PROKAR_LIPOPROTEIN"/>
    <property type="match status" value="1"/>
</dbReference>
<evidence type="ECO:0000256" key="5">
    <source>
        <dbReference type="ARBA" id="ARBA00022801"/>
    </source>
</evidence>
<name>A0ABW5CVS4_9BACT</name>
<dbReference type="RefSeq" id="WP_250427524.1">
    <property type="nucleotide sequence ID" value="NZ_JALPRR010000001.1"/>
</dbReference>
<evidence type="ECO:0000256" key="3">
    <source>
        <dbReference type="ARBA" id="ARBA00022670"/>
    </source>
</evidence>
<dbReference type="InterPro" id="IPR018497">
    <property type="entry name" value="Peptidase_M13_C"/>
</dbReference>
<dbReference type="Proteomes" id="UP001597374">
    <property type="component" value="Unassembled WGS sequence"/>
</dbReference>
<evidence type="ECO:0000313" key="10">
    <source>
        <dbReference type="EMBL" id="MFD2245878.1"/>
    </source>
</evidence>
<comment type="caution">
    <text evidence="10">The sequence shown here is derived from an EMBL/GenBank/DDBJ whole genome shotgun (WGS) entry which is preliminary data.</text>
</comment>
<comment type="cofactor">
    <cofactor evidence="1">
        <name>Zn(2+)</name>
        <dbReference type="ChEBI" id="CHEBI:29105"/>
    </cofactor>
</comment>